<keyword evidence="4" id="KW-0808">Transferase</keyword>
<dbReference type="Gene3D" id="3.30.565.10">
    <property type="entry name" value="Histidine kinase-like ATPase, C-terminal domain"/>
    <property type="match status" value="1"/>
</dbReference>
<keyword evidence="6" id="KW-0812">Transmembrane</keyword>
<evidence type="ECO:0000313" key="9">
    <source>
        <dbReference type="Proteomes" id="UP001326613"/>
    </source>
</evidence>
<dbReference type="CDD" id="cd16922">
    <property type="entry name" value="HATPase_EvgS-ArcB-TorS-like"/>
    <property type="match status" value="1"/>
</dbReference>
<evidence type="ECO:0000256" key="5">
    <source>
        <dbReference type="ARBA" id="ARBA00022777"/>
    </source>
</evidence>
<keyword evidence="9" id="KW-1185">Reference proteome</keyword>
<dbReference type="EMBL" id="CP112932">
    <property type="protein sequence ID" value="WPY00358.1"/>
    <property type="molecule type" value="Genomic_DNA"/>
</dbReference>
<keyword evidence="6" id="KW-0472">Membrane</keyword>
<evidence type="ECO:0000256" key="2">
    <source>
        <dbReference type="ARBA" id="ARBA00012438"/>
    </source>
</evidence>
<keyword evidence="6" id="KW-1133">Transmembrane helix</keyword>
<protein>
    <recommendedName>
        <fullName evidence="2">histidine kinase</fullName>
        <ecNumber evidence="2">2.7.13.3</ecNumber>
    </recommendedName>
</protein>
<accession>A0ABZ0URT8</accession>
<dbReference type="Pfam" id="PF00512">
    <property type="entry name" value="HisKA"/>
    <property type="match status" value="1"/>
</dbReference>
<dbReference type="PANTHER" id="PTHR43047:SF63">
    <property type="entry name" value="HISTIDINE KINASE"/>
    <property type="match status" value="1"/>
</dbReference>
<comment type="catalytic activity">
    <reaction evidence="1">
        <text>ATP + protein L-histidine = ADP + protein N-phospho-L-histidine.</text>
        <dbReference type="EC" id="2.7.13.3"/>
    </reaction>
</comment>
<dbReference type="CDD" id="cd00082">
    <property type="entry name" value="HisKA"/>
    <property type="match status" value="1"/>
</dbReference>
<evidence type="ECO:0000259" key="7">
    <source>
        <dbReference type="PROSITE" id="PS50109"/>
    </source>
</evidence>
<dbReference type="PANTHER" id="PTHR43047">
    <property type="entry name" value="TWO-COMPONENT HISTIDINE PROTEIN KINASE"/>
    <property type="match status" value="1"/>
</dbReference>
<dbReference type="GO" id="GO:0016301">
    <property type="term" value="F:kinase activity"/>
    <property type="evidence" value="ECO:0007669"/>
    <property type="project" value="UniProtKB-KW"/>
</dbReference>
<dbReference type="Proteomes" id="UP001326613">
    <property type="component" value="Chromosome"/>
</dbReference>
<dbReference type="SUPFAM" id="SSF55874">
    <property type="entry name" value="ATPase domain of HSP90 chaperone/DNA topoisomerase II/histidine kinase"/>
    <property type="match status" value="1"/>
</dbReference>
<dbReference type="PRINTS" id="PR00344">
    <property type="entry name" value="BCTRLSENSOR"/>
</dbReference>
<proteinExistence type="predicted"/>
<dbReference type="InterPro" id="IPR036890">
    <property type="entry name" value="HATPase_C_sf"/>
</dbReference>
<feature type="transmembrane region" description="Helical" evidence="6">
    <location>
        <begin position="6"/>
        <end position="29"/>
    </location>
</feature>
<evidence type="ECO:0000256" key="6">
    <source>
        <dbReference type="SAM" id="Phobius"/>
    </source>
</evidence>
<dbReference type="EC" id="2.7.13.3" evidence="2"/>
<dbReference type="Gene3D" id="1.10.287.130">
    <property type="match status" value="1"/>
</dbReference>
<feature type="domain" description="Histidine kinase" evidence="7">
    <location>
        <begin position="275"/>
        <end position="497"/>
    </location>
</feature>
<dbReference type="InterPro" id="IPR005467">
    <property type="entry name" value="His_kinase_dom"/>
</dbReference>
<dbReference type="InterPro" id="IPR003594">
    <property type="entry name" value="HATPase_dom"/>
</dbReference>
<dbReference type="SUPFAM" id="SSF47384">
    <property type="entry name" value="Homodimeric domain of signal transducing histidine kinase"/>
    <property type="match status" value="1"/>
</dbReference>
<evidence type="ECO:0000256" key="3">
    <source>
        <dbReference type="ARBA" id="ARBA00022553"/>
    </source>
</evidence>
<sequence length="501" mass="57295">MIQNKYVIRLSFIGLFLNIVANIILYRYFMIEEIIVKQVATENSRIAEIYQKHIWDMHPIAIKKFKKNSYQNLLQDQDFIDFVKDSIAFFRHINAQISLFDMYGNKFISNMQSDNIAHLKHNDSSIYGLILAKIDKYFLRDLMNNQTIESAFHGKTTHALWPETLIINKDKKSTSASFISSYIPIIDDDLGDFIVDSVMEIDTDVTEQWKNMSYLEQKVFTAFLIIFSIFFSIVTYNTNYAQRIINKQFEANRGLEEARIRAETESSAKTEFLANVSHELRTPLNAIIGFSEIIISETYGAIENKQYAEYVQDINNSGKHLLSIINDILDFSKASVDKLKVEHVELDLNKLASSSMRFVKPRADEAKIQLIEDLPKEHIVIKADPKRLKQALLNLLSNSVKFTPENGKITLKITIDANMSEVYIQVIDTGIGMSEKDIPKALSTFGQIDNKLSRKYEGTGLGLPLTKKLVELMHGKFDLTSIIGVGTTITLTFKYEDSITI</sequence>
<dbReference type="InterPro" id="IPR036097">
    <property type="entry name" value="HisK_dim/P_sf"/>
</dbReference>
<dbReference type="RefSeq" id="WP_323738433.1">
    <property type="nucleotide sequence ID" value="NZ_CP112932.1"/>
</dbReference>
<reference evidence="8 9" key="1">
    <citation type="submission" date="2022-10" db="EMBL/GenBank/DDBJ databases">
        <title>Host association and intracellularity evolved multiple times independently in the Rickettsiales.</title>
        <authorList>
            <person name="Castelli M."/>
            <person name="Nardi T."/>
            <person name="Gammuto L."/>
            <person name="Bellinzona G."/>
            <person name="Sabaneyeva E."/>
            <person name="Potekhin A."/>
            <person name="Serra V."/>
            <person name="Petroni G."/>
            <person name="Sassera D."/>
        </authorList>
    </citation>
    <scope>NUCLEOTIDE SEQUENCE [LARGE SCALE GENOMIC DNA]</scope>
    <source>
        <strain evidence="8 9">Kr 154-4</strain>
    </source>
</reference>
<gene>
    <name evidence="8" type="ORF">Trichorick_00231</name>
</gene>
<evidence type="ECO:0000256" key="4">
    <source>
        <dbReference type="ARBA" id="ARBA00022679"/>
    </source>
</evidence>
<dbReference type="InterPro" id="IPR004358">
    <property type="entry name" value="Sig_transdc_His_kin-like_C"/>
</dbReference>
<dbReference type="SMART" id="SM00387">
    <property type="entry name" value="HATPase_c"/>
    <property type="match status" value="1"/>
</dbReference>
<name>A0ABZ0URT8_9RICK</name>
<feature type="transmembrane region" description="Helical" evidence="6">
    <location>
        <begin position="219"/>
        <end position="236"/>
    </location>
</feature>
<organism evidence="8 9">
    <name type="scientific">Candidatus Trichorickettsia mobilis</name>
    <dbReference type="NCBI Taxonomy" id="1346319"/>
    <lineage>
        <taxon>Bacteria</taxon>
        <taxon>Pseudomonadati</taxon>
        <taxon>Pseudomonadota</taxon>
        <taxon>Alphaproteobacteria</taxon>
        <taxon>Rickettsiales</taxon>
        <taxon>Rickettsiaceae</taxon>
        <taxon>Rickettsieae</taxon>
        <taxon>Candidatus Trichorickettsia</taxon>
    </lineage>
</organism>
<dbReference type="PROSITE" id="PS50109">
    <property type="entry name" value="HIS_KIN"/>
    <property type="match status" value="1"/>
</dbReference>
<dbReference type="InterPro" id="IPR003661">
    <property type="entry name" value="HisK_dim/P_dom"/>
</dbReference>
<evidence type="ECO:0000313" key="8">
    <source>
        <dbReference type="EMBL" id="WPY00358.1"/>
    </source>
</evidence>
<dbReference type="Pfam" id="PF02518">
    <property type="entry name" value="HATPase_c"/>
    <property type="match status" value="1"/>
</dbReference>
<dbReference type="SMART" id="SM00388">
    <property type="entry name" value="HisKA"/>
    <property type="match status" value="1"/>
</dbReference>
<keyword evidence="3" id="KW-0597">Phosphoprotein</keyword>
<keyword evidence="5 8" id="KW-0418">Kinase</keyword>
<evidence type="ECO:0000256" key="1">
    <source>
        <dbReference type="ARBA" id="ARBA00000085"/>
    </source>
</evidence>